<reference evidence="4" key="1">
    <citation type="submission" date="2009-05" db="EMBL/GenBank/DDBJ databases">
        <title>The genome sequence of Ajellomyces capsulatus strain H143.</title>
        <authorList>
            <person name="Champion M."/>
            <person name="Cuomo C.A."/>
            <person name="Ma L.-J."/>
            <person name="Henn M.R."/>
            <person name="Sil A."/>
            <person name="Goldman B."/>
            <person name="Young S.K."/>
            <person name="Kodira C.D."/>
            <person name="Zeng Q."/>
            <person name="Koehrsen M."/>
            <person name="Alvarado L."/>
            <person name="Berlin A.M."/>
            <person name="Borenstein D."/>
            <person name="Chen Z."/>
            <person name="Engels R."/>
            <person name="Freedman E."/>
            <person name="Gellesch M."/>
            <person name="Goldberg J."/>
            <person name="Griggs A."/>
            <person name="Gujja S."/>
            <person name="Heiman D.I."/>
            <person name="Hepburn T.A."/>
            <person name="Howarth C."/>
            <person name="Jen D."/>
            <person name="Larson L."/>
            <person name="Lewis B."/>
            <person name="Mehta T."/>
            <person name="Park D."/>
            <person name="Pearson M."/>
            <person name="Roberts A."/>
            <person name="Saif S."/>
            <person name="Shea T.D."/>
            <person name="Shenoy N."/>
            <person name="Sisk P."/>
            <person name="Stolte C."/>
            <person name="Sykes S."/>
            <person name="Walk T."/>
            <person name="White J."/>
            <person name="Yandava C."/>
            <person name="Klein B."/>
            <person name="McEwen J.G."/>
            <person name="Puccia R."/>
            <person name="Goldman G.H."/>
            <person name="Felipe M.S."/>
            <person name="Nino-Vega G."/>
            <person name="San-Blas G."/>
            <person name="Taylor J.W."/>
            <person name="Mendoza L."/>
            <person name="Galagan J.E."/>
            <person name="Nusbaum C."/>
            <person name="Birren B.W."/>
        </authorList>
    </citation>
    <scope>NUCLEOTIDE SEQUENCE [LARGE SCALE GENOMIC DNA]</scope>
    <source>
        <strain evidence="4">H143</strain>
    </source>
</reference>
<evidence type="ECO:0000259" key="2">
    <source>
        <dbReference type="Pfam" id="PF12937"/>
    </source>
</evidence>
<dbReference type="STRING" id="544712.C6HFD2"/>
<gene>
    <name evidence="3" type="ORF">HCDG_04655</name>
</gene>
<dbReference type="Gene3D" id="1.20.1280.50">
    <property type="match status" value="1"/>
</dbReference>
<proteinExistence type="predicted"/>
<dbReference type="HOGENOM" id="CLU_018589_0_0_1"/>
<dbReference type="InterPro" id="IPR036047">
    <property type="entry name" value="F-box-like_dom_sf"/>
</dbReference>
<feature type="domain" description="F-box" evidence="2">
    <location>
        <begin position="205"/>
        <end position="271"/>
    </location>
</feature>
<dbReference type="OrthoDB" id="5405297at2759"/>
<sequence>MRGALSATEGNIIAQEARTHGGRVGLLRHGRAEGNLASKVQAFDVSHTLTDGRPTSIHIQLQLLNPQYLRLALISIAVNPAANKLLPTSTKLPQSSIFSWSSTSLGFAQRHIPTISQLHLVTVHIISLLRDLRFTPSCPMYNIGYQRLLPFKTMKLFKHFRSKGKSKSVDHYGYEQHEKYNNRNYNRQNPQYSSYRSGPSRDFTQNLPLEVLSRIFSYVCLHVLDDTYNSSEESMTDDGCMLCDMRDLAHCALVCRKWYSPAHKLLYQNVRIDAVHYCDLEYELSAKRKKNSFLDHNSVRLDAPMTRLTLFSRTVRESQRIGKLVFSLRMPYMTREAGKLLLAQTVLMLPNLRYVDLPAGVFCDDESTMILKQTLIARCPDIRRMKYSRGSEKTFSAVQQEDEIDAVDQFMQGRQLRQPARPQIKVWQNLEVLELCGLSSSIDILRRVLVQFPRLTDLKLEDLNEIEPVLFKNSPSLSPFPPIERLTLNNTPGVTDRTFMDYFSTNRNKRALKHLTLSNTGITPGALHHILNNSPKIHSLSVTQYISEGFVQDNVPLLASHALCLLHYEITARTEHHAAYYYKYLMSSLLSGSLPGLVDLYVRDAKFPEMLMYASLPQLGGSRSGASGSPAGLNQALSVYSKGANEAEWNFTAYEPLDVPGAGIGGRRRGSSSRPVSFHGAQLSPAWGDEARRSVLVGNGVGGFLAIPGEEERPKSSGGAWMRHHHRREGSKGDLWR</sequence>
<dbReference type="InterPro" id="IPR001810">
    <property type="entry name" value="F-box_dom"/>
</dbReference>
<dbReference type="SUPFAM" id="SSF81383">
    <property type="entry name" value="F-box domain"/>
    <property type="match status" value="1"/>
</dbReference>
<dbReference type="Gene3D" id="3.80.10.10">
    <property type="entry name" value="Ribonuclease Inhibitor"/>
    <property type="match status" value="1"/>
</dbReference>
<dbReference type="Pfam" id="PF12937">
    <property type="entry name" value="F-box-like"/>
    <property type="match status" value="1"/>
</dbReference>
<dbReference type="eggNOG" id="ENOG502REK8">
    <property type="taxonomic scope" value="Eukaryota"/>
</dbReference>
<dbReference type="VEuPathDB" id="FungiDB:HCDG_04655"/>
<evidence type="ECO:0000256" key="1">
    <source>
        <dbReference type="SAM" id="MobiDB-lite"/>
    </source>
</evidence>
<name>C6HFD2_AJECH</name>
<evidence type="ECO:0000313" key="4">
    <source>
        <dbReference type="Proteomes" id="UP000002624"/>
    </source>
</evidence>
<protein>
    <submittedName>
        <fullName evidence="3">F-box protein</fullName>
    </submittedName>
</protein>
<evidence type="ECO:0000313" key="3">
    <source>
        <dbReference type="EMBL" id="EER41009.1"/>
    </source>
</evidence>
<organism evidence="3 4">
    <name type="scientific">Ajellomyces capsulatus (strain H143)</name>
    <name type="common">Darling's disease fungus</name>
    <name type="synonym">Histoplasma capsulatum</name>
    <dbReference type="NCBI Taxonomy" id="544712"/>
    <lineage>
        <taxon>Eukaryota</taxon>
        <taxon>Fungi</taxon>
        <taxon>Dikarya</taxon>
        <taxon>Ascomycota</taxon>
        <taxon>Pezizomycotina</taxon>
        <taxon>Eurotiomycetes</taxon>
        <taxon>Eurotiomycetidae</taxon>
        <taxon>Onygenales</taxon>
        <taxon>Ajellomycetaceae</taxon>
        <taxon>Histoplasma</taxon>
    </lineage>
</organism>
<dbReference type="SUPFAM" id="SSF52047">
    <property type="entry name" value="RNI-like"/>
    <property type="match status" value="1"/>
</dbReference>
<accession>C6HFD2</accession>
<dbReference type="InterPro" id="IPR032675">
    <property type="entry name" value="LRR_dom_sf"/>
</dbReference>
<dbReference type="EMBL" id="GG692424">
    <property type="protein sequence ID" value="EER41009.1"/>
    <property type="molecule type" value="Genomic_DNA"/>
</dbReference>
<dbReference type="Proteomes" id="UP000002624">
    <property type="component" value="Unassembled WGS sequence"/>
</dbReference>
<dbReference type="OMA" id="CPDIRKM"/>
<feature type="region of interest" description="Disordered" evidence="1">
    <location>
        <begin position="707"/>
        <end position="737"/>
    </location>
</feature>
<dbReference type="AlphaFoldDB" id="C6HFD2"/>